<evidence type="ECO:0000313" key="11">
    <source>
        <dbReference type="EMBL" id="SNT30728.1"/>
    </source>
</evidence>
<feature type="domain" description="ABC transporter" evidence="9">
    <location>
        <begin position="396"/>
        <end position="630"/>
    </location>
</feature>
<feature type="transmembrane region" description="Helical" evidence="8">
    <location>
        <begin position="76"/>
        <end position="98"/>
    </location>
</feature>
<dbReference type="PROSITE" id="PS50929">
    <property type="entry name" value="ABC_TM1F"/>
    <property type="match status" value="1"/>
</dbReference>
<keyword evidence="5 11" id="KW-0067">ATP-binding</keyword>
<dbReference type="AlphaFoldDB" id="A0A239LLH1"/>
<feature type="transmembrane region" description="Helical" evidence="8">
    <location>
        <begin position="189"/>
        <end position="212"/>
    </location>
</feature>
<feature type="domain" description="ABC transmembrane type-1" evidence="10">
    <location>
        <begin position="77"/>
        <end position="362"/>
    </location>
</feature>
<evidence type="ECO:0000256" key="6">
    <source>
        <dbReference type="ARBA" id="ARBA00022989"/>
    </source>
</evidence>
<dbReference type="InterPro" id="IPR003593">
    <property type="entry name" value="AAA+_ATPase"/>
</dbReference>
<dbReference type="InterPro" id="IPR011527">
    <property type="entry name" value="ABC1_TM_dom"/>
</dbReference>
<feature type="transmembrane region" description="Helical" evidence="8">
    <location>
        <begin position="110"/>
        <end position="131"/>
    </location>
</feature>
<comment type="subcellular location">
    <subcellularLocation>
        <location evidence="1">Cell membrane</location>
        <topology evidence="1">Multi-pass membrane protein</topology>
    </subcellularLocation>
</comment>
<keyword evidence="7 8" id="KW-0472">Membrane</keyword>
<dbReference type="FunFam" id="3.40.50.300:FF:000186">
    <property type="entry name" value="ATP-binding cassette sub-family B member 7, mitochondrial"/>
    <property type="match status" value="1"/>
</dbReference>
<evidence type="ECO:0000256" key="1">
    <source>
        <dbReference type="ARBA" id="ARBA00004651"/>
    </source>
</evidence>
<protein>
    <submittedName>
        <fullName evidence="11">ATP-binding cassette, subfamily B</fullName>
    </submittedName>
</protein>
<dbReference type="InterPro" id="IPR003439">
    <property type="entry name" value="ABC_transporter-like_ATP-bd"/>
</dbReference>
<keyword evidence="6 8" id="KW-1133">Transmembrane helix</keyword>
<dbReference type="PROSITE" id="PS50893">
    <property type="entry name" value="ABC_TRANSPORTER_2"/>
    <property type="match status" value="1"/>
</dbReference>
<dbReference type="Pfam" id="PF00664">
    <property type="entry name" value="ABC_membrane"/>
    <property type="match status" value="1"/>
</dbReference>
<keyword evidence="3 8" id="KW-0812">Transmembrane</keyword>
<dbReference type="SMART" id="SM00382">
    <property type="entry name" value="AAA"/>
    <property type="match status" value="1"/>
</dbReference>
<dbReference type="PANTHER" id="PTHR24221">
    <property type="entry name" value="ATP-BINDING CASSETTE SUB-FAMILY B"/>
    <property type="match status" value="1"/>
</dbReference>
<evidence type="ECO:0000313" key="12">
    <source>
        <dbReference type="Proteomes" id="UP000198339"/>
    </source>
</evidence>
<dbReference type="Proteomes" id="UP000198339">
    <property type="component" value="Unassembled WGS sequence"/>
</dbReference>
<dbReference type="CDD" id="cd18582">
    <property type="entry name" value="ABC_6TM_ATM1_ABCB7"/>
    <property type="match status" value="1"/>
</dbReference>
<feature type="transmembrane region" description="Helical" evidence="8">
    <location>
        <begin position="151"/>
        <end position="168"/>
    </location>
</feature>
<keyword evidence="2" id="KW-0813">Transport</keyword>
<evidence type="ECO:0000259" key="10">
    <source>
        <dbReference type="PROSITE" id="PS50929"/>
    </source>
</evidence>
<evidence type="ECO:0000256" key="7">
    <source>
        <dbReference type="ARBA" id="ARBA00023136"/>
    </source>
</evidence>
<dbReference type="Pfam" id="PF00005">
    <property type="entry name" value="ABC_tran"/>
    <property type="match status" value="1"/>
</dbReference>
<dbReference type="GO" id="GO:0140359">
    <property type="term" value="F:ABC-type transporter activity"/>
    <property type="evidence" value="ECO:0007669"/>
    <property type="project" value="InterPro"/>
</dbReference>
<dbReference type="InterPro" id="IPR017871">
    <property type="entry name" value="ABC_transporter-like_CS"/>
</dbReference>
<dbReference type="GO" id="GO:0005886">
    <property type="term" value="C:plasma membrane"/>
    <property type="evidence" value="ECO:0007669"/>
    <property type="project" value="UniProtKB-SubCell"/>
</dbReference>
<dbReference type="Gene3D" id="1.20.1560.10">
    <property type="entry name" value="ABC transporter type 1, transmembrane domain"/>
    <property type="match status" value="1"/>
</dbReference>
<dbReference type="GO" id="GO:0005524">
    <property type="term" value="F:ATP binding"/>
    <property type="evidence" value="ECO:0007669"/>
    <property type="project" value="UniProtKB-KW"/>
</dbReference>
<keyword evidence="4" id="KW-0547">Nucleotide-binding</keyword>
<evidence type="ECO:0000256" key="3">
    <source>
        <dbReference type="ARBA" id="ARBA00022692"/>
    </source>
</evidence>
<accession>A0A239LLH1</accession>
<dbReference type="InterPro" id="IPR036640">
    <property type="entry name" value="ABC1_TM_sf"/>
</dbReference>
<feature type="transmembrane region" description="Helical" evidence="8">
    <location>
        <begin position="218"/>
        <end position="238"/>
    </location>
</feature>
<organism evidence="11 12">
    <name type="scientific">Sphingopyxis indica</name>
    <dbReference type="NCBI Taxonomy" id="436663"/>
    <lineage>
        <taxon>Bacteria</taxon>
        <taxon>Pseudomonadati</taxon>
        <taxon>Pseudomonadota</taxon>
        <taxon>Alphaproteobacteria</taxon>
        <taxon>Sphingomonadales</taxon>
        <taxon>Sphingomonadaceae</taxon>
        <taxon>Sphingopyxis</taxon>
    </lineage>
</organism>
<dbReference type="Gene3D" id="3.40.50.300">
    <property type="entry name" value="P-loop containing nucleotide triphosphate hydrolases"/>
    <property type="match status" value="1"/>
</dbReference>
<dbReference type="PROSITE" id="PS00211">
    <property type="entry name" value="ABC_TRANSPORTER_1"/>
    <property type="match status" value="1"/>
</dbReference>
<evidence type="ECO:0000259" key="9">
    <source>
        <dbReference type="PROSITE" id="PS50893"/>
    </source>
</evidence>
<proteinExistence type="predicted"/>
<name>A0A239LLH1_9SPHN</name>
<dbReference type="InterPro" id="IPR039421">
    <property type="entry name" value="Type_1_exporter"/>
</dbReference>
<dbReference type="InterPro" id="IPR027417">
    <property type="entry name" value="P-loop_NTPase"/>
</dbReference>
<reference evidence="11 12" key="1">
    <citation type="submission" date="2017-06" db="EMBL/GenBank/DDBJ databases">
        <authorList>
            <person name="Kim H.J."/>
            <person name="Triplett B.A."/>
        </authorList>
    </citation>
    <scope>NUCLEOTIDE SEQUENCE [LARGE SCALE GENOMIC DNA]</scope>
    <source>
        <strain evidence="11 12">DS15</strain>
    </source>
</reference>
<evidence type="ECO:0000256" key="4">
    <source>
        <dbReference type="ARBA" id="ARBA00022741"/>
    </source>
</evidence>
<gene>
    <name evidence="11" type="ORF">SAMN06295955_1261</name>
</gene>
<keyword evidence="12" id="KW-1185">Reference proteome</keyword>
<evidence type="ECO:0000256" key="2">
    <source>
        <dbReference type="ARBA" id="ARBA00022448"/>
    </source>
</evidence>
<evidence type="ECO:0000256" key="5">
    <source>
        <dbReference type="ARBA" id="ARBA00022840"/>
    </source>
</evidence>
<evidence type="ECO:0000256" key="8">
    <source>
        <dbReference type="SAM" id="Phobius"/>
    </source>
</evidence>
<dbReference type="SUPFAM" id="SSF90123">
    <property type="entry name" value="ABC transporter transmembrane region"/>
    <property type="match status" value="1"/>
</dbReference>
<dbReference type="GO" id="GO:0016887">
    <property type="term" value="F:ATP hydrolysis activity"/>
    <property type="evidence" value="ECO:0007669"/>
    <property type="project" value="InterPro"/>
</dbReference>
<dbReference type="PANTHER" id="PTHR24221:SF654">
    <property type="entry name" value="ATP-BINDING CASSETTE SUB-FAMILY B MEMBER 6"/>
    <property type="match status" value="1"/>
</dbReference>
<sequence length="640" mass="69586">MSLCEILFPSFAPLREIFTDDAAAWRFAPAPLHGALMPPDTTTAADAAREPPVLDTLKRFLPYLWPAGHRGHKVRILLAALIVLASKGVQLSMGFLYGAAIDRMAPGMQAGVALAIGLVLAYAGARFAGVLFDNLRNVVFERVGQDATRELAIATFTHLHALSLRFHLARRTGEVTKVIERGTKSIDTMLYFLLFNIAPTVIELVAVLVIFWTRFSLGLAGATAAMVVVYIVFTRRVTDWRNALRTRMNDLDTLTVGRSVDSLLNYETVKYFGAEEREAARYRDVADQYARAAVKSENSLAWLNIGQSLVTNATLGGAMAYTVWGWSRGIYAVGDVVLVNTLLAQLFRPLDMLGMVYRVIRQGLIDMEAMFRLIDTPPEISDAPDAPALRVNGAAVAFENVVFGYEPDRTILNGVSFAAQAGETLAIVGPSGAGKSTIARLLFRFYDPQGGRIAIDGQDISAVTQKSLRAQIGIVPQDTVLFNDSIGYNIAYGREGASADEIAAAAEGAAIDGFIAMLPQGYETEVGERGLKLSGGEKQRVAIARTLLKNPPLLILDEATSALDSRTEAAIQATLDRIAERRTTLVIAHRLSTVVNADRIIVLEKGRVAETGTHDQLLAMRGLYADMWARQQAEKEEGTV</sequence>
<dbReference type="SUPFAM" id="SSF52540">
    <property type="entry name" value="P-loop containing nucleoside triphosphate hydrolases"/>
    <property type="match status" value="1"/>
</dbReference>
<dbReference type="EMBL" id="FZPA01000026">
    <property type="protein sequence ID" value="SNT30728.1"/>
    <property type="molecule type" value="Genomic_DNA"/>
</dbReference>